<comment type="caution">
    <text evidence="5">The sequence shown here is derived from an EMBL/GenBank/DDBJ whole genome shotgun (WGS) entry which is preliminary data.</text>
</comment>
<dbReference type="PANTHER" id="PTHR43479">
    <property type="entry name" value="ACREF/ENVCD OPERON REPRESSOR-RELATED"/>
    <property type="match status" value="1"/>
</dbReference>
<dbReference type="Gene3D" id="1.10.357.10">
    <property type="entry name" value="Tetracycline Repressor, domain 2"/>
    <property type="match status" value="1"/>
</dbReference>
<feature type="DNA-binding region" description="H-T-H motif" evidence="2">
    <location>
        <begin position="48"/>
        <end position="67"/>
    </location>
</feature>
<dbReference type="InterPro" id="IPR009057">
    <property type="entry name" value="Homeodomain-like_sf"/>
</dbReference>
<dbReference type="PROSITE" id="PS50977">
    <property type="entry name" value="HTH_TETR_2"/>
    <property type="match status" value="1"/>
</dbReference>
<evidence type="ECO:0000313" key="6">
    <source>
        <dbReference type="Proteomes" id="UP001344658"/>
    </source>
</evidence>
<feature type="domain" description="HTH tetR-type" evidence="4">
    <location>
        <begin position="25"/>
        <end position="85"/>
    </location>
</feature>
<evidence type="ECO:0000256" key="1">
    <source>
        <dbReference type="ARBA" id="ARBA00023125"/>
    </source>
</evidence>
<dbReference type="Proteomes" id="UP001344658">
    <property type="component" value="Unassembled WGS sequence"/>
</dbReference>
<keyword evidence="1 2" id="KW-0238">DNA-binding</keyword>
<sequence length="211" mass="23594">MVEQTRTGPPRGAVYGGQSREERAADRRARISQAALELFAARAYEDVTVAEVCDRAKVSKRYFYEHFSDREDLLLAVHRQQNDWLLAGAAAAAPPDPEDLDALLRPIMTTVVTMLTEHPDSAHVIYINAPRMEVRRRGVQHRNAELLGRLVSRSVPLPRDRMRHERMLLAVVAGVTEVIIDWLERGMEEESAALADHLTAFATATLSASTL</sequence>
<protein>
    <submittedName>
        <fullName evidence="5">TetR/AcrR family transcriptional regulator</fullName>
    </submittedName>
</protein>
<dbReference type="SUPFAM" id="SSF46689">
    <property type="entry name" value="Homeodomain-like"/>
    <property type="match status" value="1"/>
</dbReference>
<feature type="region of interest" description="Disordered" evidence="3">
    <location>
        <begin position="1"/>
        <end position="22"/>
    </location>
</feature>
<dbReference type="EMBL" id="JAZEWV010000044">
    <property type="protein sequence ID" value="MEE4546370.1"/>
    <property type="molecule type" value="Genomic_DNA"/>
</dbReference>
<proteinExistence type="predicted"/>
<dbReference type="RefSeq" id="WP_330800068.1">
    <property type="nucleotide sequence ID" value="NZ_JAZEWV010000044.1"/>
</dbReference>
<evidence type="ECO:0000259" key="4">
    <source>
        <dbReference type="PROSITE" id="PS50977"/>
    </source>
</evidence>
<dbReference type="Pfam" id="PF00440">
    <property type="entry name" value="TetR_N"/>
    <property type="match status" value="1"/>
</dbReference>
<evidence type="ECO:0000256" key="2">
    <source>
        <dbReference type="PROSITE-ProRule" id="PRU00335"/>
    </source>
</evidence>
<evidence type="ECO:0000256" key="3">
    <source>
        <dbReference type="SAM" id="MobiDB-lite"/>
    </source>
</evidence>
<name>A0ABU7PKR3_9ACTN</name>
<accession>A0ABU7PKR3</accession>
<keyword evidence="6" id="KW-1185">Reference proteome</keyword>
<evidence type="ECO:0000313" key="5">
    <source>
        <dbReference type="EMBL" id="MEE4546370.1"/>
    </source>
</evidence>
<gene>
    <name evidence="5" type="ORF">V2S66_30960</name>
</gene>
<reference evidence="5 6" key="1">
    <citation type="submission" date="2023-12" db="EMBL/GenBank/DDBJ databases">
        <title>Streptomyces sp. V4-01.</title>
        <authorList>
            <person name="Somphong A."/>
            <person name="Phongsopitanun W."/>
        </authorList>
    </citation>
    <scope>NUCLEOTIDE SEQUENCE [LARGE SCALE GENOMIC DNA]</scope>
    <source>
        <strain evidence="5 6">V4-01</strain>
    </source>
</reference>
<organism evidence="5 6">
    <name type="scientific">Actinacidiphila polyblastidii</name>
    <dbReference type="NCBI Taxonomy" id="3110430"/>
    <lineage>
        <taxon>Bacteria</taxon>
        <taxon>Bacillati</taxon>
        <taxon>Actinomycetota</taxon>
        <taxon>Actinomycetes</taxon>
        <taxon>Kitasatosporales</taxon>
        <taxon>Streptomycetaceae</taxon>
        <taxon>Actinacidiphila</taxon>
    </lineage>
</organism>
<dbReference type="InterPro" id="IPR050624">
    <property type="entry name" value="HTH-type_Tx_Regulator"/>
</dbReference>
<dbReference type="PRINTS" id="PR00455">
    <property type="entry name" value="HTHTETR"/>
</dbReference>
<dbReference type="PANTHER" id="PTHR43479:SF11">
    <property type="entry name" value="ACREF_ENVCD OPERON REPRESSOR-RELATED"/>
    <property type="match status" value="1"/>
</dbReference>
<dbReference type="InterPro" id="IPR001647">
    <property type="entry name" value="HTH_TetR"/>
</dbReference>